<organism evidence="2 3">
    <name type="scientific">Pseudomonas oryzihabitans</name>
    <dbReference type="NCBI Taxonomy" id="47885"/>
    <lineage>
        <taxon>Bacteria</taxon>
        <taxon>Pseudomonadati</taxon>
        <taxon>Pseudomonadota</taxon>
        <taxon>Gammaproteobacteria</taxon>
        <taxon>Pseudomonadales</taxon>
        <taxon>Pseudomonadaceae</taxon>
        <taxon>Pseudomonas</taxon>
    </lineage>
</organism>
<gene>
    <name evidence="2" type="ORF">APT59_20895</name>
</gene>
<dbReference type="KEGG" id="por:APT59_20895"/>
<keyword evidence="1" id="KW-0812">Transmembrane</keyword>
<protein>
    <submittedName>
        <fullName evidence="2">Uncharacterized protein</fullName>
    </submittedName>
</protein>
<name>A0A0U4WM34_9PSED</name>
<evidence type="ECO:0000256" key="1">
    <source>
        <dbReference type="SAM" id="Phobius"/>
    </source>
</evidence>
<dbReference type="EMBL" id="CP013987">
    <property type="protein sequence ID" value="ALZ86546.1"/>
    <property type="molecule type" value="Genomic_DNA"/>
</dbReference>
<proteinExistence type="predicted"/>
<reference evidence="2 3" key="1">
    <citation type="submission" date="2016-01" db="EMBL/GenBank/DDBJ databases">
        <title>Annotation of Pseudomonas oryzihabitans USDA-ARS-USMARC-56511.</title>
        <authorList>
            <person name="Harhay G.P."/>
            <person name="Harhay D.M."/>
            <person name="Smith T.P.L."/>
            <person name="Bono J.L."/>
            <person name="Heaton M.P."/>
            <person name="Clawson M.L."/>
            <person name="Chitko-Mckown C.G."/>
            <person name="Capik S.F."/>
            <person name="DeDonder K.D."/>
            <person name="Apley M.D."/>
            <person name="Lubbers B.V."/>
            <person name="White B.J."/>
            <person name="Larson R.L."/>
        </authorList>
    </citation>
    <scope>NUCLEOTIDE SEQUENCE [LARGE SCALE GENOMIC DNA]</scope>
    <source>
        <strain evidence="2 3">USDA-ARS-USMARC-56511</strain>
    </source>
</reference>
<keyword evidence="1" id="KW-1133">Transmembrane helix</keyword>
<keyword evidence="1" id="KW-0472">Membrane</keyword>
<evidence type="ECO:0000313" key="2">
    <source>
        <dbReference type="EMBL" id="ALZ86546.1"/>
    </source>
</evidence>
<accession>A0A0U4WM34</accession>
<evidence type="ECO:0000313" key="3">
    <source>
        <dbReference type="Proteomes" id="UP000064137"/>
    </source>
</evidence>
<dbReference type="AlphaFoldDB" id="A0A0U4WM34"/>
<dbReference type="Proteomes" id="UP000064137">
    <property type="component" value="Chromosome"/>
</dbReference>
<sequence>MRYYLPVWTGVAGCLVFAQAQLPWLAVASLLVSWSFLLFSPDNSRSSAWHSKISTLPVNSPLSFQSHHRH</sequence>
<feature type="transmembrane region" description="Helical" evidence="1">
    <location>
        <begin position="20"/>
        <end position="39"/>
    </location>
</feature>
<dbReference type="OrthoDB" id="6989320at2"/>